<dbReference type="InterPro" id="IPR004680">
    <property type="entry name" value="Cit_transptr-like_dom"/>
</dbReference>
<feature type="transmembrane region" description="Helical" evidence="11">
    <location>
        <begin position="380"/>
        <end position="405"/>
    </location>
</feature>
<feature type="transmembrane region" description="Helical" evidence="11">
    <location>
        <begin position="36"/>
        <end position="54"/>
    </location>
</feature>
<evidence type="ECO:0000256" key="2">
    <source>
        <dbReference type="ARBA" id="ARBA00006433"/>
    </source>
</evidence>
<comment type="caution">
    <text evidence="13">The sequence shown here is derived from an EMBL/GenBank/DDBJ whole genome shotgun (WGS) entry which is preliminary data.</text>
</comment>
<protein>
    <submittedName>
        <fullName evidence="13">Arsenic transporter</fullName>
    </submittedName>
</protein>
<feature type="transmembrane region" description="Helical" evidence="11">
    <location>
        <begin position="254"/>
        <end position="271"/>
    </location>
</feature>
<feature type="region of interest" description="Disordered" evidence="10">
    <location>
        <begin position="227"/>
        <end position="246"/>
    </location>
</feature>
<accession>A0A5N8XJI6</accession>
<organism evidence="13 14">
    <name type="scientific">Streptomyces spongiae</name>
    <dbReference type="NCBI Taxonomy" id="565072"/>
    <lineage>
        <taxon>Bacteria</taxon>
        <taxon>Bacillati</taxon>
        <taxon>Actinomycetota</taxon>
        <taxon>Actinomycetes</taxon>
        <taxon>Kitasatosporales</taxon>
        <taxon>Streptomycetaceae</taxon>
        <taxon>Streptomyces</taxon>
    </lineage>
</organism>
<reference evidence="13 14" key="1">
    <citation type="submission" date="2019-07" db="EMBL/GenBank/DDBJ databases">
        <title>New species of Amycolatopsis and Streptomyces.</title>
        <authorList>
            <person name="Duangmal K."/>
            <person name="Teo W.F.A."/>
            <person name="Lipun K."/>
        </authorList>
    </citation>
    <scope>NUCLEOTIDE SEQUENCE [LARGE SCALE GENOMIC DNA]</scope>
    <source>
        <strain evidence="13 14">NBRC 106415</strain>
    </source>
</reference>
<feature type="compositionally biased region" description="Basic and acidic residues" evidence="10">
    <location>
        <begin position="235"/>
        <end position="246"/>
    </location>
</feature>
<evidence type="ECO:0000256" key="3">
    <source>
        <dbReference type="ARBA" id="ARBA00009843"/>
    </source>
</evidence>
<keyword evidence="7" id="KW-0059">Arsenical resistance</keyword>
<feature type="transmembrane region" description="Helical" evidence="11">
    <location>
        <begin position="74"/>
        <end position="94"/>
    </location>
</feature>
<keyword evidence="8 11" id="KW-1133">Transmembrane helix</keyword>
<evidence type="ECO:0000256" key="1">
    <source>
        <dbReference type="ARBA" id="ARBA00004651"/>
    </source>
</evidence>
<evidence type="ECO:0000313" key="14">
    <source>
        <dbReference type="Proteomes" id="UP000400924"/>
    </source>
</evidence>
<dbReference type="PANTHER" id="PTHR43302:SF5">
    <property type="entry name" value="TRANSPORTER ARSB-RELATED"/>
    <property type="match status" value="1"/>
</dbReference>
<name>A0A5N8XJI6_9ACTN</name>
<dbReference type="PANTHER" id="PTHR43302">
    <property type="entry name" value="TRANSPORTER ARSB-RELATED"/>
    <property type="match status" value="1"/>
</dbReference>
<dbReference type="PRINTS" id="PR00758">
    <property type="entry name" value="ARSENICPUMP"/>
</dbReference>
<feature type="transmembrane region" description="Helical" evidence="11">
    <location>
        <begin position="306"/>
        <end position="325"/>
    </location>
</feature>
<feature type="transmembrane region" description="Helical" evidence="11">
    <location>
        <begin position="6"/>
        <end position="24"/>
    </location>
</feature>
<dbReference type="GO" id="GO:0015105">
    <property type="term" value="F:arsenite transmembrane transporter activity"/>
    <property type="evidence" value="ECO:0007669"/>
    <property type="project" value="InterPro"/>
</dbReference>
<evidence type="ECO:0000256" key="6">
    <source>
        <dbReference type="ARBA" id="ARBA00022692"/>
    </source>
</evidence>
<comment type="subcellular location">
    <subcellularLocation>
        <location evidence="1">Cell membrane</location>
        <topology evidence="1">Multi-pass membrane protein</topology>
    </subcellularLocation>
</comment>
<feature type="transmembrane region" description="Helical" evidence="11">
    <location>
        <begin position="277"/>
        <end position="294"/>
    </location>
</feature>
<feature type="transmembrane region" description="Helical" evidence="11">
    <location>
        <begin position="160"/>
        <end position="179"/>
    </location>
</feature>
<dbReference type="GO" id="GO:0005886">
    <property type="term" value="C:plasma membrane"/>
    <property type="evidence" value="ECO:0007669"/>
    <property type="project" value="UniProtKB-SubCell"/>
</dbReference>
<evidence type="ECO:0000256" key="7">
    <source>
        <dbReference type="ARBA" id="ARBA00022849"/>
    </source>
</evidence>
<keyword evidence="6 11" id="KW-0812">Transmembrane</keyword>
<dbReference type="OrthoDB" id="9774335at2"/>
<gene>
    <name evidence="13" type="ORF">FNH08_19530</name>
</gene>
<keyword evidence="9 11" id="KW-0472">Membrane</keyword>
<feature type="domain" description="Citrate transporter-like" evidence="12">
    <location>
        <begin position="7"/>
        <end position="367"/>
    </location>
</feature>
<dbReference type="GO" id="GO:0046685">
    <property type="term" value="P:response to arsenic-containing substance"/>
    <property type="evidence" value="ECO:0007669"/>
    <property type="project" value="UniProtKB-KW"/>
</dbReference>
<dbReference type="EMBL" id="VJZC01000129">
    <property type="protein sequence ID" value="MPY59276.1"/>
    <property type="molecule type" value="Genomic_DNA"/>
</dbReference>
<evidence type="ECO:0000256" key="11">
    <source>
        <dbReference type="SAM" id="Phobius"/>
    </source>
</evidence>
<sequence length="443" mass="45640">MHVLDRVAIGLLAIGLLCVATGLLPTGSAGDAMTRIAPLLAFLGTVIVLAELTSKAEVFDVVAARVARVGRGSYAALFLLCVAFASVTTIALNLDTTAVLLTPVMLALASRVGIAPVPLAMTTVWLANTASLLLPVSNLTNLLAADRVALSPLGLAGRMWAPQLAAIAVTMVCLWLFYWRRGKRSDAPAPTSGPGAARVDDLRAGAADDVRAGSTDDVRAVNADDVRAGSAGDGRSGKSDRYRPPEVHRPADPVLYRACGLACAGFLLAILVADVELWIASATAAAVAVAAFAVRDRSALRLSLVPWRLLVMVPGMFLVVETVNANGLHDLLASAIGHDGGLWGLFRAAAVGGGLSNVLNNLPVYLAGEGAVPVGNHDQLLALLIGTNVGPVVTPWASLATLLWYERCHAYGVRVPVARLMGTGAVLAVGAVVASVLALTLTG</sequence>
<proteinExistence type="inferred from homology"/>
<keyword evidence="4" id="KW-0813">Transport</keyword>
<evidence type="ECO:0000256" key="4">
    <source>
        <dbReference type="ARBA" id="ARBA00022448"/>
    </source>
</evidence>
<comment type="similarity">
    <text evidence="2">Belongs to the ArsB family.</text>
</comment>
<evidence type="ECO:0000256" key="8">
    <source>
        <dbReference type="ARBA" id="ARBA00022989"/>
    </source>
</evidence>
<dbReference type="AlphaFoldDB" id="A0A5N8XJI6"/>
<comment type="similarity">
    <text evidence="3">Belongs to the CitM (TC 2.A.11) transporter family.</text>
</comment>
<keyword evidence="14" id="KW-1185">Reference proteome</keyword>
<evidence type="ECO:0000256" key="9">
    <source>
        <dbReference type="ARBA" id="ARBA00023136"/>
    </source>
</evidence>
<feature type="transmembrane region" description="Helical" evidence="11">
    <location>
        <begin position="417"/>
        <end position="441"/>
    </location>
</feature>
<evidence type="ECO:0000256" key="10">
    <source>
        <dbReference type="SAM" id="MobiDB-lite"/>
    </source>
</evidence>
<evidence type="ECO:0000259" key="12">
    <source>
        <dbReference type="Pfam" id="PF03600"/>
    </source>
</evidence>
<dbReference type="Proteomes" id="UP000400924">
    <property type="component" value="Unassembled WGS sequence"/>
</dbReference>
<dbReference type="Pfam" id="PF03600">
    <property type="entry name" value="CitMHS"/>
    <property type="match status" value="1"/>
</dbReference>
<evidence type="ECO:0000256" key="5">
    <source>
        <dbReference type="ARBA" id="ARBA00022475"/>
    </source>
</evidence>
<dbReference type="InterPro" id="IPR000802">
    <property type="entry name" value="Arsenical_pump_ArsB"/>
</dbReference>
<evidence type="ECO:0000313" key="13">
    <source>
        <dbReference type="EMBL" id="MPY59276.1"/>
    </source>
</evidence>
<keyword evidence="5" id="KW-1003">Cell membrane</keyword>